<dbReference type="AlphaFoldDB" id="A0A1L9STY5"/>
<feature type="signal peptide" evidence="1">
    <location>
        <begin position="1"/>
        <end position="19"/>
    </location>
</feature>
<dbReference type="SUPFAM" id="SSF53955">
    <property type="entry name" value="Lysozyme-like"/>
    <property type="match status" value="1"/>
</dbReference>
<dbReference type="Proteomes" id="UP000184188">
    <property type="component" value="Unassembled WGS sequence"/>
</dbReference>
<dbReference type="VEuPathDB" id="FungiDB:ASPZODRAFT_126582"/>
<feature type="chain" id="PRO_5012724903" description="Transglycosylase SLT domain-containing protein" evidence="1">
    <location>
        <begin position="20"/>
        <end position="276"/>
    </location>
</feature>
<dbReference type="GeneID" id="34607990"/>
<reference evidence="3" key="1">
    <citation type="journal article" date="2017" name="Genome Biol.">
        <title>Comparative genomics reveals high biological diversity and specific adaptations in the industrially and medically important fungal genus Aspergillus.</title>
        <authorList>
            <person name="de Vries R.P."/>
            <person name="Riley R."/>
            <person name="Wiebenga A."/>
            <person name="Aguilar-Osorio G."/>
            <person name="Amillis S."/>
            <person name="Uchima C.A."/>
            <person name="Anderluh G."/>
            <person name="Asadollahi M."/>
            <person name="Askin M."/>
            <person name="Barry K."/>
            <person name="Battaglia E."/>
            <person name="Bayram O."/>
            <person name="Benocci T."/>
            <person name="Braus-Stromeyer S.A."/>
            <person name="Caldana C."/>
            <person name="Canovas D."/>
            <person name="Cerqueira G.C."/>
            <person name="Chen F."/>
            <person name="Chen W."/>
            <person name="Choi C."/>
            <person name="Clum A."/>
            <person name="Dos Santos R.A."/>
            <person name="Damasio A.R."/>
            <person name="Diallinas G."/>
            <person name="Emri T."/>
            <person name="Fekete E."/>
            <person name="Flipphi M."/>
            <person name="Freyberg S."/>
            <person name="Gallo A."/>
            <person name="Gournas C."/>
            <person name="Habgood R."/>
            <person name="Hainaut M."/>
            <person name="Harispe M.L."/>
            <person name="Henrissat B."/>
            <person name="Hilden K.S."/>
            <person name="Hope R."/>
            <person name="Hossain A."/>
            <person name="Karabika E."/>
            <person name="Karaffa L."/>
            <person name="Karanyi Z."/>
            <person name="Krasevec N."/>
            <person name="Kuo A."/>
            <person name="Kusch H."/>
            <person name="LaButti K."/>
            <person name="Lagendijk E.L."/>
            <person name="Lapidus A."/>
            <person name="Levasseur A."/>
            <person name="Lindquist E."/>
            <person name="Lipzen A."/>
            <person name="Logrieco A.F."/>
            <person name="MacCabe A."/>
            <person name="Maekelae M.R."/>
            <person name="Malavazi I."/>
            <person name="Melin P."/>
            <person name="Meyer V."/>
            <person name="Mielnichuk N."/>
            <person name="Miskei M."/>
            <person name="Molnar A.P."/>
            <person name="Mule G."/>
            <person name="Ngan C.Y."/>
            <person name="Orejas M."/>
            <person name="Orosz E."/>
            <person name="Ouedraogo J.P."/>
            <person name="Overkamp K.M."/>
            <person name="Park H.-S."/>
            <person name="Perrone G."/>
            <person name="Piumi F."/>
            <person name="Punt P.J."/>
            <person name="Ram A.F."/>
            <person name="Ramon A."/>
            <person name="Rauscher S."/>
            <person name="Record E."/>
            <person name="Riano-Pachon D.M."/>
            <person name="Robert V."/>
            <person name="Roehrig J."/>
            <person name="Ruller R."/>
            <person name="Salamov A."/>
            <person name="Salih N.S."/>
            <person name="Samson R.A."/>
            <person name="Sandor E."/>
            <person name="Sanguinetti M."/>
            <person name="Schuetze T."/>
            <person name="Sepcic K."/>
            <person name="Shelest E."/>
            <person name="Sherlock G."/>
            <person name="Sophianopoulou V."/>
            <person name="Squina F.M."/>
            <person name="Sun H."/>
            <person name="Susca A."/>
            <person name="Todd R.B."/>
            <person name="Tsang A."/>
            <person name="Unkles S.E."/>
            <person name="van de Wiele N."/>
            <person name="van Rossen-Uffink D."/>
            <person name="Oliveira J.V."/>
            <person name="Vesth T.C."/>
            <person name="Visser J."/>
            <person name="Yu J.-H."/>
            <person name="Zhou M."/>
            <person name="Andersen M.R."/>
            <person name="Archer D.B."/>
            <person name="Baker S.E."/>
            <person name="Benoit I."/>
            <person name="Brakhage A.A."/>
            <person name="Braus G.H."/>
            <person name="Fischer R."/>
            <person name="Frisvad J.C."/>
            <person name="Goldman G.H."/>
            <person name="Houbraken J."/>
            <person name="Oakley B."/>
            <person name="Pocsi I."/>
            <person name="Scazzocchio C."/>
            <person name="Seiboth B."/>
            <person name="vanKuyk P.A."/>
            <person name="Wortman J."/>
            <person name="Dyer P.S."/>
            <person name="Grigoriev I.V."/>
        </authorList>
    </citation>
    <scope>NUCLEOTIDE SEQUENCE [LARGE SCALE GENOMIC DNA]</scope>
    <source>
        <strain evidence="3">CBS 506.65</strain>
    </source>
</reference>
<organism evidence="2 3">
    <name type="scientific">Penicilliopsis zonata CBS 506.65</name>
    <dbReference type="NCBI Taxonomy" id="1073090"/>
    <lineage>
        <taxon>Eukaryota</taxon>
        <taxon>Fungi</taxon>
        <taxon>Dikarya</taxon>
        <taxon>Ascomycota</taxon>
        <taxon>Pezizomycotina</taxon>
        <taxon>Eurotiomycetes</taxon>
        <taxon>Eurotiomycetidae</taxon>
        <taxon>Eurotiales</taxon>
        <taxon>Aspergillaceae</taxon>
        <taxon>Penicilliopsis</taxon>
    </lineage>
</organism>
<gene>
    <name evidence="2" type="ORF">ASPZODRAFT_126582</name>
</gene>
<dbReference type="InterPro" id="IPR023346">
    <property type="entry name" value="Lysozyme-like_dom_sf"/>
</dbReference>
<evidence type="ECO:0000313" key="3">
    <source>
        <dbReference type="Proteomes" id="UP000184188"/>
    </source>
</evidence>
<protein>
    <recommendedName>
        <fullName evidence="4">Transglycosylase SLT domain-containing protein</fullName>
    </recommendedName>
</protein>
<proteinExistence type="predicted"/>
<keyword evidence="1" id="KW-0732">Signal</keyword>
<evidence type="ECO:0000256" key="1">
    <source>
        <dbReference type="SAM" id="SignalP"/>
    </source>
</evidence>
<evidence type="ECO:0008006" key="4">
    <source>
        <dbReference type="Google" id="ProtNLM"/>
    </source>
</evidence>
<accession>A0A1L9STY5</accession>
<sequence>MFLQTILFAICALVGLTAALPLPMPVDVPVTPTPTKNSPITKRATGETVTNTAVAVYTVDNSDGLSTASDSYTMYTGDGTVADGWPAMDDWLSFDAMFEANRENMRSSCENDFDLANNSEEEMGYLRAAIDKIAAETYVDHRLILAVIIQESAGCVRVPATVGSVSNPGLMQDHDGTGTCNNDGDVNTPCPAEEIEQMVSDGTAGTATGDGLANCLNEADTDDVSAFYRAARIYNSGSVASDGDLGSGDATHCYASDIANRLTGWVDATCTCTLDD</sequence>
<keyword evidence="3" id="KW-1185">Reference proteome</keyword>
<evidence type="ECO:0000313" key="2">
    <source>
        <dbReference type="EMBL" id="OJJ50659.1"/>
    </source>
</evidence>
<dbReference type="OrthoDB" id="1193027at2759"/>
<name>A0A1L9STY5_9EURO</name>
<dbReference type="STRING" id="1073090.A0A1L9STY5"/>
<dbReference type="Gene3D" id="1.10.530.10">
    <property type="match status" value="1"/>
</dbReference>
<dbReference type="EMBL" id="KV878336">
    <property type="protein sequence ID" value="OJJ50659.1"/>
    <property type="molecule type" value="Genomic_DNA"/>
</dbReference>
<dbReference type="RefSeq" id="XP_022585169.1">
    <property type="nucleotide sequence ID" value="XM_022721525.1"/>
</dbReference>